<dbReference type="SUPFAM" id="SSF52540">
    <property type="entry name" value="P-loop containing nucleoside triphosphate hydrolases"/>
    <property type="match status" value="1"/>
</dbReference>
<dbReference type="AlphaFoldDB" id="A0A0R1W3I6"/>
<dbReference type="SMART" id="SM00382">
    <property type="entry name" value="AAA"/>
    <property type="match status" value="1"/>
</dbReference>
<evidence type="ECO:0000256" key="3">
    <source>
        <dbReference type="ARBA" id="ARBA00022741"/>
    </source>
</evidence>
<dbReference type="InterPro" id="IPR003593">
    <property type="entry name" value="AAA+_ATPase"/>
</dbReference>
<dbReference type="STRING" id="1423807.FD16_GL002411"/>
<sequence>MENVIELHNVTKKFGKQTALNHVNLTIQRGDIYGLIGRNGAGKTTILKSIVKLIQPSAGEIVLFGQSDGTEYFKQLKRTGSVIETPVANAQLTARQNLKYYCKMKGIVDKNAVDEALKFVGLEDTGKKKFKNFSLGMKQKLGLAVAMLNKPDLLILDEPINGLDPIAIAEFRNLLIKLNQTQKMTILISSHILEELYQMATRFGIINNGEIIKEVTKEEFEEQSKAYIKLEIGEASDATAVLHQIGIDNFKVIDAHTINIYDIHASNNEIVKAMVTAQIEVQTIVKQHINLENYFKSIIESGGEQDA</sequence>
<dbReference type="InterPro" id="IPR027417">
    <property type="entry name" value="P-loop_NTPase"/>
</dbReference>
<keyword evidence="7" id="KW-1185">Reference proteome</keyword>
<reference evidence="6 7" key="1">
    <citation type="journal article" date="2015" name="Genome Announc.">
        <title>Expanding the biotechnology potential of lactobacilli through comparative genomics of 213 strains and associated genera.</title>
        <authorList>
            <person name="Sun Z."/>
            <person name="Harris H.M."/>
            <person name="McCann A."/>
            <person name="Guo C."/>
            <person name="Argimon S."/>
            <person name="Zhang W."/>
            <person name="Yang X."/>
            <person name="Jeffery I.B."/>
            <person name="Cooney J.C."/>
            <person name="Kagawa T.F."/>
            <person name="Liu W."/>
            <person name="Song Y."/>
            <person name="Salvetti E."/>
            <person name="Wrobel A."/>
            <person name="Rasinkangas P."/>
            <person name="Parkhill J."/>
            <person name="Rea M.C."/>
            <person name="O'Sullivan O."/>
            <person name="Ritari J."/>
            <person name="Douillard F.P."/>
            <person name="Paul Ross R."/>
            <person name="Yang R."/>
            <person name="Briner A.E."/>
            <person name="Felis G.E."/>
            <person name="de Vos W.M."/>
            <person name="Barrangou R."/>
            <person name="Klaenhammer T.R."/>
            <person name="Caufield P.W."/>
            <person name="Cui Y."/>
            <person name="Zhang H."/>
            <person name="O'Toole P.W."/>
        </authorList>
    </citation>
    <scope>NUCLEOTIDE SEQUENCE [LARGE SCALE GENOMIC DNA]</scope>
    <source>
        <strain evidence="6 7">DSM 5007</strain>
    </source>
</reference>
<dbReference type="GO" id="GO:0005524">
    <property type="term" value="F:ATP binding"/>
    <property type="evidence" value="ECO:0007669"/>
    <property type="project" value="UniProtKB-KW"/>
</dbReference>
<protein>
    <submittedName>
        <fullName evidence="6">Bacitracin ABC transporter ATP-binding protein BcrA</fullName>
    </submittedName>
</protein>
<evidence type="ECO:0000259" key="5">
    <source>
        <dbReference type="PROSITE" id="PS50893"/>
    </source>
</evidence>
<dbReference type="EMBL" id="AZGF01000008">
    <property type="protein sequence ID" value="KRM12416.1"/>
    <property type="molecule type" value="Genomic_DNA"/>
</dbReference>
<dbReference type="Proteomes" id="UP000051820">
    <property type="component" value="Unassembled WGS sequence"/>
</dbReference>
<keyword evidence="3" id="KW-0547">Nucleotide-binding</keyword>
<keyword evidence="2" id="KW-0813">Transport</keyword>
<dbReference type="RefSeq" id="WP_010621231.1">
    <property type="nucleotide sequence ID" value="NZ_AZGF01000008.1"/>
</dbReference>
<dbReference type="Pfam" id="PF00005">
    <property type="entry name" value="ABC_tran"/>
    <property type="match status" value="1"/>
</dbReference>
<evidence type="ECO:0000256" key="2">
    <source>
        <dbReference type="ARBA" id="ARBA00022448"/>
    </source>
</evidence>
<dbReference type="PANTHER" id="PTHR43335">
    <property type="entry name" value="ABC TRANSPORTER, ATP-BINDING PROTEIN"/>
    <property type="match status" value="1"/>
</dbReference>
<feature type="domain" description="ABC transporter" evidence="5">
    <location>
        <begin position="5"/>
        <end position="233"/>
    </location>
</feature>
<proteinExistence type="inferred from homology"/>
<dbReference type="eggNOG" id="COG1131">
    <property type="taxonomic scope" value="Bacteria"/>
</dbReference>
<dbReference type="PROSITE" id="PS50893">
    <property type="entry name" value="ABC_TRANSPORTER_2"/>
    <property type="match status" value="1"/>
</dbReference>
<dbReference type="InterPro" id="IPR003439">
    <property type="entry name" value="ABC_transporter-like_ATP-bd"/>
</dbReference>
<dbReference type="PANTHER" id="PTHR43335:SF8">
    <property type="entry name" value="ABC TRANSPORTER, ATP-BINDING PROTEIN"/>
    <property type="match status" value="1"/>
</dbReference>
<dbReference type="GO" id="GO:0016887">
    <property type="term" value="F:ATP hydrolysis activity"/>
    <property type="evidence" value="ECO:0007669"/>
    <property type="project" value="InterPro"/>
</dbReference>
<accession>A0A0R1W3I6</accession>
<evidence type="ECO:0000256" key="4">
    <source>
        <dbReference type="ARBA" id="ARBA00022840"/>
    </source>
</evidence>
<dbReference type="Gene3D" id="3.40.50.300">
    <property type="entry name" value="P-loop containing nucleotide triphosphate hydrolases"/>
    <property type="match status" value="1"/>
</dbReference>
<evidence type="ECO:0000313" key="6">
    <source>
        <dbReference type="EMBL" id="KRM12416.1"/>
    </source>
</evidence>
<dbReference type="PATRIC" id="fig|1423807.3.peg.2489"/>
<keyword evidence="4 6" id="KW-0067">ATP-binding</keyword>
<organism evidence="6 7">
    <name type="scientific">Paucilactobacillus suebicus DSM 5007 = KCTC 3549</name>
    <dbReference type="NCBI Taxonomy" id="1423807"/>
    <lineage>
        <taxon>Bacteria</taxon>
        <taxon>Bacillati</taxon>
        <taxon>Bacillota</taxon>
        <taxon>Bacilli</taxon>
        <taxon>Lactobacillales</taxon>
        <taxon>Lactobacillaceae</taxon>
        <taxon>Paucilactobacillus</taxon>
    </lineage>
</organism>
<evidence type="ECO:0000256" key="1">
    <source>
        <dbReference type="ARBA" id="ARBA00005417"/>
    </source>
</evidence>
<evidence type="ECO:0000313" key="7">
    <source>
        <dbReference type="Proteomes" id="UP000051820"/>
    </source>
</evidence>
<dbReference type="PROSITE" id="PS00211">
    <property type="entry name" value="ABC_TRANSPORTER_1"/>
    <property type="match status" value="1"/>
</dbReference>
<comment type="similarity">
    <text evidence="1">Belongs to the ABC transporter superfamily.</text>
</comment>
<dbReference type="OrthoDB" id="9804819at2"/>
<comment type="caution">
    <text evidence="6">The sequence shown here is derived from an EMBL/GenBank/DDBJ whole genome shotgun (WGS) entry which is preliminary data.</text>
</comment>
<dbReference type="InterPro" id="IPR017871">
    <property type="entry name" value="ABC_transporter-like_CS"/>
</dbReference>
<gene>
    <name evidence="6" type="ORF">FD16_GL002411</name>
</gene>
<name>A0A0R1W3I6_9LACO</name>